<gene>
    <name evidence="1" type="ORF">ABV298_01680</name>
</gene>
<dbReference type="RefSeq" id="WP_353720470.1">
    <property type="nucleotide sequence ID" value="NZ_CP159289.1"/>
</dbReference>
<reference evidence="1" key="1">
    <citation type="submission" date="2024-06" db="EMBL/GenBank/DDBJ databases">
        <title>Sequencing and assembly of the genome of Dyadobacter sp. strain 676, a symbiont of Cyamopsis tetragonoloba.</title>
        <authorList>
            <person name="Guro P."/>
            <person name="Sazanova A."/>
            <person name="Kuznetsova I."/>
            <person name="Belimov A."/>
            <person name="Safronova V."/>
        </authorList>
    </citation>
    <scope>NUCLEOTIDE SEQUENCE</scope>
    <source>
        <strain evidence="1">676</strain>
    </source>
</reference>
<evidence type="ECO:0000313" key="1">
    <source>
        <dbReference type="EMBL" id="XCH25167.1"/>
    </source>
</evidence>
<accession>A0AAU8FMZ4</accession>
<proteinExistence type="predicted"/>
<protein>
    <submittedName>
        <fullName evidence="1">Uncharacterized protein</fullName>
    </submittedName>
</protein>
<organism evidence="1">
    <name type="scientific">Dyadobacter sp. 676</name>
    <dbReference type="NCBI Taxonomy" id="3088362"/>
    <lineage>
        <taxon>Bacteria</taxon>
        <taxon>Pseudomonadati</taxon>
        <taxon>Bacteroidota</taxon>
        <taxon>Cytophagia</taxon>
        <taxon>Cytophagales</taxon>
        <taxon>Spirosomataceae</taxon>
        <taxon>Dyadobacter</taxon>
    </lineage>
</organism>
<name>A0AAU8FMZ4_9BACT</name>
<dbReference type="AlphaFoldDB" id="A0AAU8FMZ4"/>
<dbReference type="EMBL" id="CP159289">
    <property type="protein sequence ID" value="XCH25167.1"/>
    <property type="molecule type" value="Genomic_DNA"/>
</dbReference>
<sequence length="65" mass="7330">MTGLHYSIVSEKMVWIWYYDALGTKHLRELLADDAAAFVKRAQAQKESGTNAVGTDFLNFYQTAS</sequence>